<evidence type="ECO:0000256" key="5">
    <source>
        <dbReference type="ARBA" id="ARBA00022692"/>
    </source>
</evidence>
<dbReference type="PANTHER" id="PTHR33908:SF3">
    <property type="entry name" value="UNDECAPRENYL PHOSPHATE-ALPHA-4-AMINO-4-DEOXY-L-ARABINOSE ARABINOSYL TRANSFERASE"/>
    <property type="match status" value="1"/>
</dbReference>
<feature type="transmembrane region" description="Helical" evidence="9">
    <location>
        <begin position="381"/>
        <end position="399"/>
    </location>
</feature>
<dbReference type="HOGENOM" id="CLU_007261_1_0_9"/>
<dbReference type="GO" id="GO:0016763">
    <property type="term" value="F:pentosyltransferase activity"/>
    <property type="evidence" value="ECO:0007669"/>
    <property type="project" value="TreeGrafter"/>
</dbReference>
<keyword evidence="6 9" id="KW-1133">Transmembrane helix</keyword>
<evidence type="ECO:0000313" key="12">
    <source>
        <dbReference type="EMBL" id="AKG37316.1"/>
    </source>
</evidence>
<dbReference type="EMBL" id="CP011114">
    <property type="protein sequence ID" value="AKG37316.1"/>
    <property type="molecule type" value="Genomic_DNA"/>
</dbReference>
<dbReference type="GO" id="GO:0009103">
    <property type="term" value="P:lipopolysaccharide biosynthetic process"/>
    <property type="evidence" value="ECO:0007669"/>
    <property type="project" value="UniProtKB-ARBA"/>
</dbReference>
<evidence type="ECO:0000256" key="7">
    <source>
        <dbReference type="ARBA" id="ARBA00023136"/>
    </source>
</evidence>
<feature type="transmembrane region" description="Helical" evidence="9">
    <location>
        <begin position="184"/>
        <end position="201"/>
    </location>
</feature>
<evidence type="ECO:0000256" key="8">
    <source>
        <dbReference type="SAM" id="MobiDB-lite"/>
    </source>
</evidence>
<evidence type="ECO:0000256" key="1">
    <source>
        <dbReference type="ARBA" id="ARBA00004651"/>
    </source>
</evidence>
<feature type="compositionally biased region" description="Low complexity" evidence="8">
    <location>
        <begin position="534"/>
        <end position="558"/>
    </location>
</feature>
<dbReference type="PANTHER" id="PTHR33908">
    <property type="entry name" value="MANNOSYLTRANSFERASE YKCB-RELATED"/>
    <property type="match status" value="1"/>
</dbReference>
<evidence type="ECO:0000256" key="6">
    <source>
        <dbReference type="ARBA" id="ARBA00022989"/>
    </source>
</evidence>
<feature type="transmembrane region" description="Helical" evidence="9">
    <location>
        <begin position="115"/>
        <end position="133"/>
    </location>
</feature>
<dbReference type="Proteomes" id="UP000034189">
    <property type="component" value="Chromosome"/>
</dbReference>
<keyword evidence="3" id="KW-0328">Glycosyltransferase</keyword>
<feature type="transmembrane region" description="Helical" evidence="9">
    <location>
        <begin position="208"/>
        <end position="227"/>
    </location>
</feature>
<keyword evidence="2" id="KW-1003">Cell membrane</keyword>
<dbReference type="Pfam" id="PF24878">
    <property type="entry name" value="YkcB_C"/>
    <property type="match status" value="1"/>
</dbReference>
<gene>
    <name evidence="12" type="ORF">VK70_24855</name>
</gene>
<comment type="subcellular location">
    <subcellularLocation>
        <location evidence="1">Cell membrane</location>
        <topology evidence="1">Multi-pass membrane protein</topology>
    </subcellularLocation>
</comment>
<dbReference type="OrthoDB" id="9810398at2"/>
<feature type="transmembrane region" description="Helical" evidence="9">
    <location>
        <begin position="139"/>
        <end position="155"/>
    </location>
</feature>
<dbReference type="InterPro" id="IPR050297">
    <property type="entry name" value="LipidA_mod_glycosyltrf_83"/>
</dbReference>
<dbReference type="AlphaFoldDB" id="A0A0F7CKA4"/>
<protein>
    <submittedName>
        <fullName evidence="12">Uncharacterized protein</fullName>
    </submittedName>
</protein>
<proteinExistence type="predicted"/>
<dbReference type="GO" id="GO:0010041">
    <property type="term" value="P:response to iron(III) ion"/>
    <property type="evidence" value="ECO:0007669"/>
    <property type="project" value="TreeGrafter"/>
</dbReference>
<feature type="transmembrane region" description="Helical" evidence="9">
    <location>
        <begin position="87"/>
        <end position="108"/>
    </location>
</feature>
<feature type="region of interest" description="Disordered" evidence="8">
    <location>
        <begin position="504"/>
        <end position="580"/>
    </location>
</feature>
<dbReference type="Pfam" id="PF13231">
    <property type="entry name" value="PMT_2"/>
    <property type="match status" value="1"/>
</dbReference>
<evidence type="ECO:0000256" key="4">
    <source>
        <dbReference type="ARBA" id="ARBA00022679"/>
    </source>
</evidence>
<feature type="transmembrane region" description="Helical" evidence="9">
    <location>
        <begin position="437"/>
        <end position="458"/>
    </location>
</feature>
<evidence type="ECO:0000256" key="3">
    <source>
        <dbReference type="ARBA" id="ARBA00022676"/>
    </source>
</evidence>
<keyword evidence="4" id="KW-0808">Transferase</keyword>
<feature type="domain" description="Glycosyltransferase RgtA/B/C/D-like" evidence="10">
    <location>
        <begin position="66"/>
        <end position="224"/>
    </location>
</feature>
<name>A0A0F7CKA4_PAEDU</name>
<keyword evidence="7 9" id="KW-0472">Membrane</keyword>
<evidence type="ECO:0000259" key="11">
    <source>
        <dbReference type="Pfam" id="PF24878"/>
    </source>
</evidence>
<dbReference type="InterPro" id="IPR056785">
    <property type="entry name" value="YkcA/B-like_C"/>
</dbReference>
<dbReference type="GO" id="GO:0005886">
    <property type="term" value="C:plasma membrane"/>
    <property type="evidence" value="ECO:0007669"/>
    <property type="project" value="UniProtKB-SubCell"/>
</dbReference>
<feature type="transmembrane region" description="Helical" evidence="9">
    <location>
        <begin position="12"/>
        <end position="29"/>
    </location>
</feature>
<feature type="compositionally biased region" description="Polar residues" evidence="8">
    <location>
        <begin position="559"/>
        <end position="569"/>
    </location>
</feature>
<feature type="transmembrane region" description="Helical" evidence="9">
    <location>
        <begin position="328"/>
        <end position="346"/>
    </location>
</feature>
<dbReference type="PATRIC" id="fig|1333534.5.peg.5435"/>
<feature type="transmembrane region" description="Helical" evidence="9">
    <location>
        <begin position="358"/>
        <end position="375"/>
    </location>
</feature>
<evidence type="ECO:0000256" key="2">
    <source>
        <dbReference type="ARBA" id="ARBA00022475"/>
    </source>
</evidence>
<feature type="transmembrane region" description="Helical" evidence="9">
    <location>
        <begin position="470"/>
        <end position="488"/>
    </location>
</feature>
<dbReference type="InterPro" id="IPR038731">
    <property type="entry name" value="RgtA/B/C-like"/>
</dbReference>
<evidence type="ECO:0000313" key="13">
    <source>
        <dbReference type="Proteomes" id="UP000034189"/>
    </source>
</evidence>
<sequence>MRLIRKLGSDLVLAAILLLAAFLYGYGIWNDKYVNLYYTTAVGSMLQSWHNFFYASLDSAGSVTVDKPPVVFWIQTLFAWIFGVKGWSVILPQALAGVGSVLLVYLLVKPAFGKMAARIAALAMALTPVAAAVSRTNNIDAMLVFTLLLATWFLFRGTRSSKIGPLIAAFALIGVAFNEKMLQAYMVVPAFYLFYWLALKMNWKKKTGVLAACTAVMLVISVSWAAIVDSIPASQRPFIGSSTTNSVMKLAFGYNGVSRLTGDRGNAGRGGFPQGMNGEMPSWNGGEGQGMPGMGGGRGGMNGGAGGMFNTGTAGPLRLFQSELSGQASWLIPFILLGCVGIFSGLRRRHFTQKHKEAVFWLAWLIPVAGFFSIAGFFHQYYLIMMAPPIAALAGAGFVKLWSLYRERTDWLSWLLPAAILATAGFQSYILSPYNKTIGAGWSIGILAGGIAAAGLLALCKISRKQLPRITAIAGLLVLLIGPLYWSITPIAYGLNSMIPAAGPDSRSSMGERMNRAIGDGAGEDSMMGNMPDAADAQSGTSAQSAASAQNSANGQNGTDTQNDNSAQDSRLGGGQFGFGGSEGENVNESLVAYLKEHNTGQEYLFATMNYSTGGPYIIEGNKVVILNGFSGSDVVYKADTLQALVQSGKVKYFYISGGGMGGGREGNSELTTWITEHGTEIPSSEWQGASSGTGGTLYEVALN</sequence>
<evidence type="ECO:0000256" key="9">
    <source>
        <dbReference type="SAM" id="Phobius"/>
    </source>
</evidence>
<organism evidence="12 13">
    <name type="scientific">Paenibacillus durus ATCC 35681</name>
    <dbReference type="NCBI Taxonomy" id="1333534"/>
    <lineage>
        <taxon>Bacteria</taxon>
        <taxon>Bacillati</taxon>
        <taxon>Bacillota</taxon>
        <taxon>Bacilli</taxon>
        <taxon>Bacillales</taxon>
        <taxon>Paenibacillaceae</taxon>
        <taxon>Paenibacillus</taxon>
    </lineage>
</organism>
<dbReference type="RefSeq" id="WP_046723901.1">
    <property type="nucleotide sequence ID" value="NZ_CP011114.1"/>
</dbReference>
<feature type="domain" description="Putative mannosyltransferase YkcA/B-like C-terminal" evidence="11">
    <location>
        <begin position="591"/>
        <end position="678"/>
    </location>
</feature>
<feature type="transmembrane region" description="Helical" evidence="9">
    <location>
        <begin position="411"/>
        <end position="431"/>
    </location>
</feature>
<reference evidence="12 13" key="2">
    <citation type="journal article" date="2016" name="Genome Announc.">
        <title>Genome Sequence of a Gram-Positive Diazotroph, Paenibacillus durus Type Strain ATCC 35681.</title>
        <authorList>
            <person name="Halim M.A."/>
            <person name="Rahman A.Y."/>
            <person name="Sim K.S."/>
            <person name="Yam H.C."/>
            <person name="Rahim A.A."/>
            <person name="Ghazali A.H."/>
            <person name="Najimudin N."/>
        </authorList>
    </citation>
    <scope>NUCLEOTIDE SEQUENCE [LARGE SCALE GENOMIC DNA]</scope>
    <source>
        <strain evidence="12 13">ATCC 35681</strain>
    </source>
</reference>
<evidence type="ECO:0000259" key="10">
    <source>
        <dbReference type="Pfam" id="PF13231"/>
    </source>
</evidence>
<accession>A0A0F7CKA4</accession>
<feature type="transmembrane region" description="Helical" evidence="9">
    <location>
        <begin position="162"/>
        <end position="178"/>
    </location>
</feature>
<reference evidence="12 13" key="1">
    <citation type="submission" date="2015-03" db="EMBL/GenBank/DDBJ databases">
        <authorList>
            <person name="Abdul Halim M."/>
        </authorList>
    </citation>
    <scope>NUCLEOTIDE SEQUENCE [LARGE SCALE GENOMIC DNA]</scope>
    <source>
        <strain evidence="12 13">ATCC 35681</strain>
    </source>
</reference>
<keyword evidence="5 9" id="KW-0812">Transmembrane</keyword>